<organism evidence="2 3">
    <name type="scientific">Halomonas beimenensis</name>
    <dbReference type="NCBI Taxonomy" id="475662"/>
    <lineage>
        <taxon>Bacteria</taxon>
        <taxon>Pseudomonadati</taxon>
        <taxon>Pseudomonadota</taxon>
        <taxon>Gammaproteobacteria</taxon>
        <taxon>Oceanospirillales</taxon>
        <taxon>Halomonadaceae</taxon>
        <taxon>Halomonas</taxon>
    </lineage>
</organism>
<evidence type="ECO:0000256" key="1">
    <source>
        <dbReference type="SAM" id="MobiDB-lite"/>
    </source>
</evidence>
<evidence type="ECO:0000313" key="3">
    <source>
        <dbReference type="Proteomes" id="UP000219993"/>
    </source>
</evidence>
<name>A0A291PAR4_9GAMM</name>
<dbReference type="Proteomes" id="UP000219993">
    <property type="component" value="Chromosome"/>
</dbReference>
<evidence type="ECO:0000313" key="2">
    <source>
        <dbReference type="EMBL" id="ATJ83955.1"/>
    </source>
</evidence>
<accession>A0A291PAR4</accession>
<reference evidence="2 3" key="1">
    <citation type="journal article" date="2017" name="Sci. Rep.">
        <title>Revealing the Saline Adaptation Strategies of the Halophilic Bacterium Halomonas beimenensis through High-throughput Omics and Transposon Mutagenesis Approaches.</title>
        <authorList>
            <person name="Chen Y.H."/>
            <person name="Lin S.S."/>
            <person name="Shyu Y.T."/>
        </authorList>
    </citation>
    <scope>NUCLEOTIDE SEQUENCE [LARGE SCALE GENOMIC DNA]</scope>
    <source>
        <strain evidence="2 3">NTU-111</strain>
    </source>
</reference>
<gene>
    <name evidence="2" type="ORF">BEI_2968</name>
</gene>
<dbReference type="AlphaFoldDB" id="A0A291PAR4"/>
<dbReference type="KEGG" id="hbe:BEI_2968"/>
<protein>
    <submittedName>
        <fullName evidence="2">Uncharacterized protein</fullName>
    </submittedName>
</protein>
<feature type="region of interest" description="Disordered" evidence="1">
    <location>
        <begin position="1"/>
        <end position="38"/>
    </location>
</feature>
<dbReference type="EMBL" id="CP021435">
    <property type="protein sequence ID" value="ATJ83955.1"/>
    <property type="molecule type" value="Genomic_DNA"/>
</dbReference>
<keyword evidence="3" id="KW-1185">Reference proteome</keyword>
<sequence length="92" mass="10032">MSITGCPIAPSHDGSRCRRVVPAGSGGLPGTDARTGREHAPKLNRLRLNGQSHLVKFLLMSNQDMQKARYVVIQTTKSPDRALIAWHATTKV</sequence>
<proteinExistence type="predicted"/>